<reference evidence="2" key="1">
    <citation type="submission" date="2023-10" db="EMBL/GenBank/DDBJ databases">
        <authorList>
            <person name="Chen Y."/>
            <person name="Shah S."/>
            <person name="Dougan E. K."/>
            <person name="Thang M."/>
            <person name="Chan C."/>
        </authorList>
    </citation>
    <scope>NUCLEOTIDE SEQUENCE [LARGE SCALE GENOMIC DNA]</scope>
</reference>
<feature type="compositionally biased region" description="Basic and acidic residues" evidence="1">
    <location>
        <begin position="138"/>
        <end position="151"/>
    </location>
</feature>
<keyword evidence="3" id="KW-1185">Reference proteome</keyword>
<evidence type="ECO:0000313" key="2">
    <source>
        <dbReference type="EMBL" id="CAK0834831.1"/>
    </source>
</evidence>
<evidence type="ECO:0000256" key="1">
    <source>
        <dbReference type="SAM" id="MobiDB-lite"/>
    </source>
</evidence>
<feature type="compositionally biased region" description="Pro residues" evidence="1">
    <location>
        <begin position="125"/>
        <end position="136"/>
    </location>
</feature>
<gene>
    <name evidence="2" type="ORF">PCOR1329_LOCUS32123</name>
</gene>
<comment type="caution">
    <text evidence="2">The sequence shown here is derived from an EMBL/GenBank/DDBJ whole genome shotgun (WGS) entry which is preliminary data.</text>
</comment>
<dbReference type="EMBL" id="CAUYUJ010012892">
    <property type="protein sequence ID" value="CAK0834831.1"/>
    <property type="molecule type" value="Genomic_DNA"/>
</dbReference>
<evidence type="ECO:0000313" key="3">
    <source>
        <dbReference type="Proteomes" id="UP001189429"/>
    </source>
</evidence>
<protein>
    <submittedName>
        <fullName evidence="2">Uncharacterized protein</fullName>
    </submittedName>
</protein>
<feature type="region of interest" description="Disordered" evidence="1">
    <location>
        <begin position="109"/>
        <end position="176"/>
    </location>
</feature>
<name>A0ABN9SS66_9DINO</name>
<proteinExistence type="predicted"/>
<accession>A0ABN9SS66</accession>
<feature type="compositionally biased region" description="Basic and acidic residues" evidence="1">
    <location>
        <begin position="39"/>
        <end position="50"/>
    </location>
</feature>
<feature type="region of interest" description="Disordered" evidence="1">
    <location>
        <begin position="28"/>
        <end position="97"/>
    </location>
</feature>
<sequence length="333" mass="35793">MQAARSPPPPPPAFDDWHDDVPEVLEEADLASGHRRYHRGGDVGPAEKARPRPVPLRRRTSSGDSLPERQRSFTTVFDAGRPDPGDPLPNGLRVPNRQEVAMRLVAAEAAASPRQPTLFDTPVHSEPPQPQRPPPLVDDAHGHRGSADRRLRPAPAAPSPPGNAAMAARHRRASKARAGAPLDVAGYHALRCPAGPHCNRLHSEIVRALTRWISSRGGRVDIERCATELYRLHGGGVLEEARVDSVISWPGAPAPAWVDAAVRSAAVSGPAERLVGHEAADAEHQKRNRCGATAEGRLGASAQQFIAETAAAARELGGQPTRGRTPRVFTYVW</sequence>
<dbReference type="Proteomes" id="UP001189429">
    <property type="component" value="Unassembled WGS sequence"/>
</dbReference>
<organism evidence="2 3">
    <name type="scientific">Prorocentrum cordatum</name>
    <dbReference type="NCBI Taxonomy" id="2364126"/>
    <lineage>
        <taxon>Eukaryota</taxon>
        <taxon>Sar</taxon>
        <taxon>Alveolata</taxon>
        <taxon>Dinophyceae</taxon>
        <taxon>Prorocentrales</taxon>
        <taxon>Prorocentraceae</taxon>
        <taxon>Prorocentrum</taxon>
    </lineage>
</organism>